<dbReference type="AlphaFoldDB" id="A0A127VD49"/>
<dbReference type="InterPro" id="IPR051531">
    <property type="entry name" value="N-acetyltransferase"/>
</dbReference>
<keyword evidence="2" id="KW-0808">Transferase</keyword>
<evidence type="ECO:0000313" key="2">
    <source>
        <dbReference type="EMBL" id="AMP99235.1"/>
    </source>
</evidence>
<reference evidence="2 3" key="1">
    <citation type="submission" date="2016-03" db="EMBL/GenBank/DDBJ databases">
        <title>Complete genome sequence of Pedobacter cryoconitis PAMC 27485.</title>
        <authorList>
            <person name="Lee J."/>
            <person name="Kim O.-S."/>
        </authorList>
    </citation>
    <scope>NUCLEOTIDE SEQUENCE [LARGE SCALE GENOMIC DNA]</scope>
    <source>
        <strain evidence="2 3">PAMC 27485</strain>
    </source>
</reference>
<dbReference type="InterPro" id="IPR016181">
    <property type="entry name" value="Acyl_CoA_acyltransferase"/>
</dbReference>
<dbReference type="CDD" id="cd04301">
    <property type="entry name" value="NAT_SF"/>
    <property type="match status" value="1"/>
</dbReference>
<dbReference type="KEGG" id="pcm:AY601_2341"/>
<name>A0A127VD49_9SPHI</name>
<accession>A0A127VD49</accession>
<feature type="domain" description="N-acetyltransferase" evidence="1">
    <location>
        <begin position="17"/>
        <end position="173"/>
    </location>
</feature>
<dbReference type="Proteomes" id="UP000071561">
    <property type="component" value="Chromosome"/>
</dbReference>
<dbReference type="RefSeq" id="WP_068400936.1">
    <property type="nucleotide sequence ID" value="NZ_CP014504.1"/>
</dbReference>
<dbReference type="PANTHER" id="PTHR43792">
    <property type="entry name" value="GNAT FAMILY, PUTATIVE (AFU_ORTHOLOGUE AFUA_3G00765)-RELATED-RELATED"/>
    <property type="match status" value="1"/>
</dbReference>
<dbReference type="Pfam" id="PF13302">
    <property type="entry name" value="Acetyltransf_3"/>
    <property type="match status" value="1"/>
</dbReference>
<gene>
    <name evidence="2" type="ORF">AY601_2341</name>
</gene>
<evidence type="ECO:0000259" key="1">
    <source>
        <dbReference type="PROSITE" id="PS51186"/>
    </source>
</evidence>
<sequence length="182" mass="21133">MLEINFNPFPVLESERLVLRKITPADVDEVFAIRSDAQTMKYIPRPLAKTKEDALEHINVVNKAIEDNVGINWGISFKDDPKLLGMICLIRMQPENYRTETGYILHPDYHRKGIISEAFNTVIDYAFNVLKFHSLEAVIDPDNFASEQLLIKHKFVKEGHFKENCFYEGKFLDAVIYSRINR</sequence>
<dbReference type="PANTHER" id="PTHR43792:SF1">
    <property type="entry name" value="N-ACETYLTRANSFERASE DOMAIN-CONTAINING PROTEIN"/>
    <property type="match status" value="1"/>
</dbReference>
<evidence type="ECO:0000313" key="3">
    <source>
        <dbReference type="Proteomes" id="UP000071561"/>
    </source>
</evidence>
<organism evidence="2 3">
    <name type="scientific">Pedobacter cryoconitis</name>
    <dbReference type="NCBI Taxonomy" id="188932"/>
    <lineage>
        <taxon>Bacteria</taxon>
        <taxon>Pseudomonadati</taxon>
        <taxon>Bacteroidota</taxon>
        <taxon>Sphingobacteriia</taxon>
        <taxon>Sphingobacteriales</taxon>
        <taxon>Sphingobacteriaceae</taxon>
        <taxon>Pedobacter</taxon>
    </lineage>
</organism>
<dbReference type="Gene3D" id="3.40.630.30">
    <property type="match status" value="1"/>
</dbReference>
<dbReference type="PROSITE" id="PS51186">
    <property type="entry name" value="GNAT"/>
    <property type="match status" value="1"/>
</dbReference>
<dbReference type="PATRIC" id="fig|188932.3.peg.2450"/>
<dbReference type="InterPro" id="IPR000182">
    <property type="entry name" value="GNAT_dom"/>
</dbReference>
<keyword evidence="3" id="KW-1185">Reference proteome</keyword>
<protein>
    <submittedName>
        <fullName evidence="2">Alanine acetyltransferase</fullName>
    </submittedName>
</protein>
<proteinExistence type="predicted"/>
<dbReference type="EMBL" id="CP014504">
    <property type="protein sequence ID" value="AMP99235.1"/>
    <property type="molecule type" value="Genomic_DNA"/>
</dbReference>
<dbReference type="OrthoDB" id="9811523at2"/>
<dbReference type="SUPFAM" id="SSF55729">
    <property type="entry name" value="Acyl-CoA N-acyltransferases (Nat)"/>
    <property type="match status" value="1"/>
</dbReference>
<dbReference type="GO" id="GO:0016747">
    <property type="term" value="F:acyltransferase activity, transferring groups other than amino-acyl groups"/>
    <property type="evidence" value="ECO:0007669"/>
    <property type="project" value="InterPro"/>
</dbReference>